<protein>
    <submittedName>
        <fullName evidence="2">Uncharacterized protein</fullName>
    </submittedName>
</protein>
<dbReference type="AlphaFoldDB" id="A0A2M7FDY4"/>
<comment type="caution">
    <text evidence="2">The sequence shown here is derived from an EMBL/GenBank/DDBJ whole genome shotgun (WGS) entry which is preliminary data.</text>
</comment>
<gene>
    <name evidence="2" type="ORF">COW49_00690</name>
</gene>
<evidence type="ECO:0000313" key="2">
    <source>
        <dbReference type="EMBL" id="PIV87231.1"/>
    </source>
</evidence>
<evidence type="ECO:0000313" key="3">
    <source>
        <dbReference type="Proteomes" id="UP000228497"/>
    </source>
</evidence>
<dbReference type="Proteomes" id="UP000228497">
    <property type="component" value="Unassembled WGS sequence"/>
</dbReference>
<organism evidence="2 3">
    <name type="scientific">Candidatus Kaiserbacteria bacterium CG17_big_fil_post_rev_8_21_14_2_50_51_7</name>
    <dbReference type="NCBI Taxonomy" id="1974613"/>
    <lineage>
        <taxon>Bacteria</taxon>
        <taxon>Candidatus Kaiseribacteriota</taxon>
    </lineage>
</organism>
<evidence type="ECO:0000256" key="1">
    <source>
        <dbReference type="SAM" id="MobiDB-lite"/>
    </source>
</evidence>
<feature type="region of interest" description="Disordered" evidence="1">
    <location>
        <begin position="94"/>
        <end position="123"/>
    </location>
</feature>
<sequence length="123" mass="14186">AAGEAAWAGFVAGDLSHDRWLKWVWSPESEHCVDCEKLSKAGRWKDGIYSANELMRMGVFPGSGKLTCTTRCNCRLEETKLRRKFKESGPIKPFETAERKPSIRPHLERQKPRYKHKWAGRVK</sequence>
<accession>A0A2M7FDY4</accession>
<feature type="compositionally biased region" description="Basic and acidic residues" evidence="1">
    <location>
        <begin position="95"/>
        <end position="111"/>
    </location>
</feature>
<feature type="compositionally biased region" description="Basic residues" evidence="1">
    <location>
        <begin position="112"/>
        <end position="123"/>
    </location>
</feature>
<reference evidence="3" key="1">
    <citation type="submission" date="2017-09" db="EMBL/GenBank/DDBJ databases">
        <title>Depth-based differentiation of microbial function through sediment-hosted aquifers and enrichment of novel symbionts in the deep terrestrial subsurface.</title>
        <authorList>
            <person name="Probst A.J."/>
            <person name="Ladd B."/>
            <person name="Jarett J.K."/>
            <person name="Geller-Mcgrath D.E."/>
            <person name="Sieber C.M.K."/>
            <person name="Emerson J.B."/>
            <person name="Anantharaman K."/>
            <person name="Thomas B.C."/>
            <person name="Malmstrom R."/>
            <person name="Stieglmeier M."/>
            <person name="Klingl A."/>
            <person name="Woyke T."/>
            <person name="Ryan C.M."/>
            <person name="Banfield J.F."/>
        </authorList>
    </citation>
    <scope>NUCLEOTIDE SEQUENCE [LARGE SCALE GENOMIC DNA]</scope>
</reference>
<name>A0A2M7FDY4_9BACT</name>
<feature type="non-terminal residue" evidence="2">
    <location>
        <position position="1"/>
    </location>
</feature>
<dbReference type="EMBL" id="PFFD01000030">
    <property type="protein sequence ID" value="PIV87231.1"/>
    <property type="molecule type" value="Genomic_DNA"/>
</dbReference>
<proteinExistence type="predicted"/>